<dbReference type="InterPro" id="IPR025857">
    <property type="entry name" value="MacB_PCD"/>
</dbReference>
<accession>A0A9X2Q3E4</accession>
<evidence type="ECO:0000256" key="6">
    <source>
        <dbReference type="SAM" id="Phobius"/>
    </source>
</evidence>
<protein>
    <submittedName>
        <fullName evidence="9">ABC transport system permease protein</fullName>
    </submittedName>
</protein>
<name>A0A9X2Q3E4_9BACT</name>
<evidence type="ECO:0000256" key="5">
    <source>
        <dbReference type="ARBA" id="ARBA00023136"/>
    </source>
</evidence>
<dbReference type="Pfam" id="PF12704">
    <property type="entry name" value="MacB_PCD"/>
    <property type="match status" value="1"/>
</dbReference>
<evidence type="ECO:0000259" key="8">
    <source>
        <dbReference type="Pfam" id="PF12704"/>
    </source>
</evidence>
<comment type="caution">
    <text evidence="9">The sequence shown here is derived from an EMBL/GenBank/DDBJ whole genome shotgun (WGS) entry which is preliminary data.</text>
</comment>
<dbReference type="Proteomes" id="UP001155057">
    <property type="component" value="Unassembled WGS sequence"/>
</dbReference>
<dbReference type="PANTHER" id="PTHR30287:SF1">
    <property type="entry name" value="INNER MEMBRANE PROTEIN"/>
    <property type="match status" value="1"/>
</dbReference>
<evidence type="ECO:0000313" key="9">
    <source>
        <dbReference type="EMBL" id="MCS3710867.1"/>
    </source>
</evidence>
<feature type="transmembrane region" description="Helical" evidence="6">
    <location>
        <begin position="808"/>
        <end position="830"/>
    </location>
</feature>
<feature type="transmembrane region" description="Helical" evidence="6">
    <location>
        <begin position="343"/>
        <end position="369"/>
    </location>
</feature>
<keyword evidence="5 6" id="KW-0472">Membrane</keyword>
<feature type="transmembrane region" description="Helical" evidence="6">
    <location>
        <begin position="23"/>
        <end position="44"/>
    </location>
</feature>
<evidence type="ECO:0000256" key="3">
    <source>
        <dbReference type="ARBA" id="ARBA00022692"/>
    </source>
</evidence>
<dbReference type="InterPro" id="IPR003838">
    <property type="entry name" value="ABC3_permease_C"/>
</dbReference>
<evidence type="ECO:0000256" key="4">
    <source>
        <dbReference type="ARBA" id="ARBA00022989"/>
    </source>
</evidence>
<feature type="transmembrane region" description="Helical" evidence="6">
    <location>
        <begin position="400"/>
        <end position="418"/>
    </location>
</feature>
<feature type="transmembrane region" description="Helical" evidence="6">
    <location>
        <begin position="424"/>
        <end position="442"/>
    </location>
</feature>
<dbReference type="RefSeq" id="WP_112903319.1">
    <property type="nucleotide sequence ID" value="NZ_CALTSF010000003.1"/>
</dbReference>
<feature type="domain" description="MacB-like periplasmic core" evidence="8">
    <location>
        <begin position="24"/>
        <end position="226"/>
    </location>
</feature>
<dbReference type="GO" id="GO:0005886">
    <property type="term" value="C:plasma membrane"/>
    <property type="evidence" value="ECO:0007669"/>
    <property type="project" value="UniProtKB-SubCell"/>
</dbReference>
<feature type="transmembrane region" description="Helical" evidence="6">
    <location>
        <begin position="775"/>
        <end position="802"/>
    </location>
</feature>
<evidence type="ECO:0000259" key="7">
    <source>
        <dbReference type="Pfam" id="PF02687"/>
    </source>
</evidence>
<proteinExistence type="predicted"/>
<keyword evidence="3 6" id="KW-0812">Transmembrane</keyword>
<feature type="transmembrane region" description="Helical" evidence="6">
    <location>
        <begin position="257"/>
        <end position="281"/>
    </location>
</feature>
<comment type="subcellular location">
    <subcellularLocation>
        <location evidence="1">Cell membrane</location>
        <topology evidence="1">Multi-pass membrane protein</topology>
    </subcellularLocation>
</comment>
<feature type="domain" description="ABC3 transporter permease C-terminal" evidence="7">
    <location>
        <begin position="726"/>
        <end position="836"/>
    </location>
</feature>
<feature type="transmembrane region" description="Helical" evidence="6">
    <location>
        <begin position="302"/>
        <end position="331"/>
    </location>
</feature>
<gene>
    <name evidence="9" type="ORF">GGP61_002493</name>
</gene>
<feature type="transmembrane region" description="Helical" evidence="6">
    <location>
        <begin position="477"/>
        <end position="495"/>
    </location>
</feature>
<dbReference type="EMBL" id="JANUAE010000009">
    <property type="protein sequence ID" value="MCS3710867.1"/>
    <property type="molecule type" value="Genomic_DNA"/>
</dbReference>
<evidence type="ECO:0000313" key="10">
    <source>
        <dbReference type="Proteomes" id="UP001155057"/>
    </source>
</evidence>
<keyword evidence="4 6" id="KW-1133">Transmembrane helix</keyword>
<keyword evidence="2" id="KW-1003">Cell membrane</keyword>
<dbReference type="Pfam" id="PF02687">
    <property type="entry name" value="FtsX"/>
    <property type="match status" value="2"/>
</dbReference>
<evidence type="ECO:0000256" key="2">
    <source>
        <dbReference type="ARBA" id="ARBA00022475"/>
    </source>
</evidence>
<feature type="transmembrane region" description="Helical" evidence="6">
    <location>
        <begin position="722"/>
        <end position="745"/>
    </location>
</feature>
<feature type="domain" description="ABC3 transporter permease C-terminal" evidence="7">
    <location>
        <begin position="260"/>
        <end position="379"/>
    </location>
</feature>
<reference evidence="9" key="1">
    <citation type="submission" date="2022-08" db="EMBL/GenBank/DDBJ databases">
        <title>Genomic Encyclopedia of Type Strains, Phase V (KMG-V): Genome sequencing to study the core and pangenomes of soil and plant-associated prokaryotes.</title>
        <authorList>
            <person name="Whitman W."/>
        </authorList>
    </citation>
    <scope>NUCLEOTIDE SEQUENCE</scope>
    <source>
        <strain evidence="9">SP3049</strain>
    </source>
</reference>
<organism evidence="9 10">
    <name type="scientific">Salinibacter ruber</name>
    <dbReference type="NCBI Taxonomy" id="146919"/>
    <lineage>
        <taxon>Bacteria</taxon>
        <taxon>Pseudomonadati</taxon>
        <taxon>Rhodothermota</taxon>
        <taxon>Rhodothermia</taxon>
        <taxon>Rhodothermales</taxon>
        <taxon>Salinibacteraceae</taxon>
        <taxon>Salinibacter</taxon>
    </lineage>
</organism>
<sequence>MSENVPWILKMAWRDSRGSRTRLALYLSAMVLGVAALVAIRGFGENLTRTVDREAKTLLGADLKIESDAPFRDSTEALLDSIGGTQSRRISFASMAYFPATGGTRLSAVRAVEGGFPFYGALETRPDDAAARYQAEDGALVDGALLRQFGVEVGDSVRIGDTQYPILGELKQAPGESSFTSAASPRIYLPRARLDTSLFGRGSRVEYEVMFEFTEARDRNELIAGIDPYLDRHDLDLDTVEEAASGWQDGLSDLYRFLGLAGFVALLLGSLGVASAVHVYVQRRLTSIAVLRCLGAKAGPTFRIYLAQAGVLGLIGAGLGSLLGVALQAFVPRLLADFLPVEVAFAVSWTAVGLGLVVGLGVTLLFALWPLLEVRGVSPLQALRTEVDPSTGGWRDPARWAVAIAVAATVSGIAVLQAPTWEIGLGYAVGVGAVFGVLALVARGIMAGVRRFFPTSWSYPWRQGLANLYRPHNQTTVLLLTLGLGVFLITTLVLVERTLLEQIQVAGGENRPNLVMFGIQNDQIDGVRNAVEKAGAPVLASEPIVTTRLQALQGRSLKALRQDSTVNVSWAYEREYRVTYRDHLTESETVVAGEFVGSVEGTPMQSGEAVPISMEQEMAREELNVGVGDTLTFDVQGRPVTTYISSLRDVNWQRIGTNYFVVFPEGVLGAAPQTHVLLGRTPNDDVAAAAQRNVVQEYPNVSAIDLSLILSTFQDLFGRLAYVIRFMALFSVFTGLIVLAGAVVVSRYQRAEESVLLKTLGASRRTVQTIMTVEYLFLGAFAAATGLLLALAGAWGLSYFVFEGPFVVAPLVLLAAFVLAVLVTIAIGLWNSRGLYDRPPLDVLRTET</sequence>
<dbReference type="InterPro" id="IPR038766">
    <property type="entry name" value="Membrane_comp_ABC_pdt"/>
</dbReference>
<dbReference type="PANTHER" id="PTHR30287">
    <property type="entry name" value="MEMBRANE COMPONENT OF PREDICTED ABC SUPERFAMILY METABOLITE UPTAKE TRANSPORTER"/>
    <property type="match status" value="1"/>
</dbReference>
<dbReference type="AlphaFoldDB" id="A0A9X2Q3E4"/>
<evidence type="ECO:0000256" key="1">
    <source>
        <dbReference type="ARBA" id="ARBA00004651"/>
    </source>
</evidence>